<dbReference type="Gene3D" id="2.170.130.10">
    <property type="entry name" value="TonB-dependent receptor, plug domain"/>
    <property type="match status" value="1"/>
</dbReference>
<dbReference type="InterPro" id="IPR037066">
    <property type="entry name" value="Plug_dom_sf"/>
</dbReference>
<evidence type="ECO:0000256" key="11">
    <source>
        <dbReference type="RuleBase" id="RU003357"/>
    </source>
</evidence>
<dbReference type="AlphaFoldDB" id="A0A1U6IHD1"/>
<dbReference type="PANTHER" id="PTHR30069">
    <property type="entry name" value="TONB-DEPENDENT OUTER MEMBRANE RECEPTOR"/>
    <property type="match status" value="1"/>
</dbReference>
<keyword evidence="5 12" id="KW-0732">Signal</keyword>
<protein>
    <submittedName>
        <fullName evidence="15">Outer membrane receptor proteins, mostly Fe transport</fullName>
    </submittedName>
</protein>
<keyword evidence="16" id="KW-1185">Reference proteome</keyword>
<feature type="domain" description="TonB-dependent receptor-like beta-barrel" evidence="13">
    <location>
        <begin position="270"/>
        <end position="650"/>
    </location>
</feature>
<dbReference type="GO" id="GO:0015344">
    <property type="term" value="F:siderophore uptake transmembrane transporter activity"/>
    <property type="evidence" value="ECO:0007669"/>
    <property type="project" value="TreeGrafter"/>
</dbReference>
<evidence type="ECO:0000256" key="6">
    <source>
        <dbReference type="ARBA" id="ARBA00023077"/>
    </source>
</evidence>
<evidence type="ECO:0000313" key="16">
    <source>
        <dbReference type="Proteomes" id="UP000190989"/>
    </source>
</evidence>
<dbReference type="GO" id="GO:0009279">
    <property type="term" value="C:cell outer membrane"/>
    <property type="evidence" value="ECO:0007669"/>
    <property type="project" value="UniProtKB-SubCell"/>
</dbReference>
<evidence type="ECO:0000256" key="3">
    <source>
        <dbReference type="ARBA" id="ARBA00022452"/>
    </source>
</evidence>
<comment type="similarity">
    <text evidence="10 11">Belongs to the TonB-dependent receptor family.</text>
</comment>
<keyword evidence="9 10" id="KW-0998">Cell outer membrane</keyword>
<dbReference type="STRING" id="428990.SAMN06295987_106220"/>
<dbReference type="Pfam" id="PF00593">
    <property type="entry name" value="TonB_dep_Rec_b-barrel"/>
    <property type="match status" value="1"/>
</dbReference>
<evidence type="ECO:0000259" key="14">
    <source>
        <dbReference type="Pfam" id="PF07715"/>
    </source>
</evidence>
<evidence type="ECO:0000256" key="9">
    <source>
        <dbReference type="ARBA" id="ARBA00023237"/>
    </source>
</evidence>
<dbReference type="PANTHER" id="PTHR30069:SF29">
    <property type="entry name" value="HEMOGLOBIN AND HEMOGLOBIN-HAPTOGLOBIN-BINDING PROTEIN 1-RELATED"/>
    <property type="match status" value="1"/>
</dbReference>
<feature type="signal peptide" evidence="12">
    <location>
        <begin position="1"/>
        <end position="33"/>
    </location>
</feature>
<dbReference type="Pfam" id="PF07715">
    <property type="entry name" value="Plug"/>
    <property type="match status" value="1"/>
</dbReference>
<evidence type="ECO:0000256" key="5">
    <source>
        <dbReference type="ARBA" id="ARBA00022729"/>
    </source>
</evidence>
<keyword evidence="2 10" id="KW-0813">Transport</keyword>
<keyword evidence="4 10" id="KW-0812">Transmembrane</keyword>
<comment type="subcellular location">
    <subcellularLocation>
        <location evidence="1 10">Cell outer membrane</location>
        <topology evidence="1 10">Multi-pass membrane protein</topology>
    </subcellularLocation>
</comment>
<keyword evidence="6 11" id="KW-0798">TonB box</keyword>
<keyword evidence="7 10" id="KW-0472">Membrane</keyword>
<dbReference type="InterPro" id="IPR012910">
    <property type="entry name" value="Plug_dom"/>
</dbReference>
<evidence type="ECO:0000313" key="15">
    <source>
        <dbReference type="EMBL" id="SLK07403.1"/>
    </source>
</evidence>
<evidence type="ECO:0000256" key="2">
    <source>
        <dbReference type="ARBA" id="ARBA00022448"/>
    </source>
</evidence>
<reference evidence="16" key="1">
    <citation type="submission" date="2017-02" db="EMBL/GenBank/DDBJ databases">
        <authorList>
            <person name="Varghese N."/>
            <person name="Submissions S."/>
        </authorList>
    </citation>
    <scope>NUCLEOTIDE SEQUENCE [LARGE SCALE GENOMIC DNA]</scope>
    <source>
        <strain evidence="16">SM117</strain>
    </source>
</reference>
<accession>A0A1U6IHD1</accession>
<dbReference type="InterPro" id="IPR036942">
    <property type="entry name" value="Beta-barrel_TonB_sf"/>
</dbReference>
<dbReference type="GO" id="GO:0044718">
    <property type="term" value="P:siderophore transmembrane transport"/>
    <property type="evidence" value="ECO:0007669"/>
    <property type="project" value="TreeGrafter"/>
</dbReference>
<evidence type="ECO:0000256" key="8">
    <source>
        <dbReference type="ARBA" id="ARBA00023170"/>
    </source>
</evidence>
<evidence type="ECO:0000256" key="10">
    <source>
        <dbReference type="PROSITE-ProRule" id="PRU01360"/>
    </source>
</evidence>
<keyword evidence="3 10" id="KW-1134">Transmembrane beta strand</keyword>
<evidence type="ECO:0000256" key="1">
    <source>
        <dbReference type="ARBA" id="ARBA00004571"/>
    </source>
</evidence>
<sequence length="681" mass="72521">MDDFRFPGAMRGPLTITATALALAFLSPGLALADEAADAGEILVTGHGLEETPGTPAYSTLEIARKEILSAPSGRIEDVLTSVAGFQQFRRSDSRSSNPSAQGVTLRALGGNASSRALVLLDGVPMADPFFGYIPLPALAPDRLGRIRVTRGGGSGPFGSGALSGTIELESAGPEDLGLVSGSVLANQRGETEASASIAPQLGSGFVVASGRWDRGKAFWTTPSDDRVPASVRARFDSWSAGLRAIAPLADDMELQARGLVFEDHRTLRFDGADSATEGQDASLRLVGRGAWQFDALAYVQARNFSNVVVSSTRFVPVLDQYKTPATGIGGKFELRPPLGDAHVLRLGADWRRTSGTMQEVAISAITGKITARRRAGGHNTDLGLFAEEDWTLGPFVLTGGLRADRTVIAGGYFTESSPDGLVASDERYPDRADWTLSYRAGVLFHASEAIALRASAYSGLRLPTLNELYRPFTVFPVVTRANAALRNEKLEGYEAGVDLAPARGLKLSLTAFENRIENAIANVTIGTNLRQRRNLPEIRSRGIEAAAHFATGPVRLDASLAWNDAEVHGSGISADLDGMRPAQTPRFAASATLAFVPADRWSVALTLRHVGAQFEDDLQTDVLPAATTLDALVEIPLGARASFILRGENLFDEKIITRNSGGSLDLGVPRTLWAGFRWGL</sequence>
<dbReference type="EMBL" id="FVZE01000006">
    <property type="protein sequence ID" value="SLK07403.1"/>
    <property type="molecule type" value="Genomic_DNA"/>
</dbReference>
<gene>
    <name evidence="15" type="ORF">SAMN06295987_106220</name>
</gene>
<evidence type="ECO:0000256" key="12">
    <source>
        <dbReference type="SAM" id="SignalP"/>
    </source>
</evidence>
<dbReference type="Proteomes" id="UP000190989">
    <property type="component" value="Unassembled WGS sequence"/>
</dbReference>
<organism evidence="15 16">
    <name type="scientific">Novosphingobium mathurense</name>
    <dbReference type="NCBI Taxonomy" id="428990"/>
    <lineage>
        <taxon>Bacteria</taxon>
        <taxon>Pseudomonadati</taxon>
        <taxon>Pseudomonadota</taxon>
        <taxon>Alphaproteobacteria</taxon>
        <taxon>Sphingomonadales</taxon>
        <taxon>Sphingomonadaceae</taxon>
        <taxon>Novosphingobium</taxon>
    </lineage>
</organism>
<dbReference type="InterPro" id="IPR000531">
    <property type="entry name" value="Beta-barrel_TonB"/>
</dbReference>
<feature type="domain" description="TonB-dependent receptor plug" evidence="14">
    <location>
        <begin position="59"/>
        <end position="166"/>
    </location>
</feature>
<evidence type="ECO:0000256" key="4">
    <source>
        <dbReference type="ARBA" id="ARBA00022692"/>
    </source>
</evidence>
<evidence type="ECO:0000259" key="13">
    <source>
        <dbReference type="Pfam" id="PF00593"/>
    </source>
</evidence>
<proteinExistence type="inferred from homology"/>
<dbReference type="SUPFAM" id="SSF56935">
    <property type="entry name" value="Porins"/>
    <property type="match status" value="1"/>
</dbReference>
<keyword evidence="8 15" id="KW-0675">Receptor</keyword>
<dbReference type="Gene3D" id="2.40.170.20">
    <property type="entry name" value="TonB-dependent receptor, beta-barrel domain"/>
    <property type="match status" value="1"/>
</dbReference>
<evidence type="ECO:0000256" key="7">
    <source>
        <dbReference type="ARBA" id="ARBA00023136"/>
    </source>
</evidence>
<dbReference type="PROSITE" id="PS52016">
    <property type="entry name" value="TONB_DEPENDENT_REC_3"/>
    <property type="match status" value="1"/>
</dbReference>
<name>A0A1U6IHD1_9SPHN</name>
<feature type="chain" id="PRO_5012165524" evidence="12">
    <location>
        <begin position="34"/>
        <end position="681"/>
    </location>
</feature>
<dbReference type="InterPro" id="IPR039426">
    <property type="entry name" value="TonB-dep_rcpt-like"/>
</dbReference>